<dbReference type="EMBL" id="AP018365">
    <property type="protein sequence ID" value="BBB01518.1"/>
    <property type="molecule type" value="Genomic_DNA"/>
</dbReference>
<evidence type="ECO:0000313" key="1">
    <source>
        <dbReference type="EMBL" id="BBB01518.1"/>
    </source>
</evidence>
<accession>A0A7U3VS39</accession>
<reference evidence="1 2" key="3">
    <citation type="journal article" date="2011" name="Nat. Chem. Biol.">
        <title>Reveromycin A biosynthesis uses RevG and RevJ for stereospecific spiroacetal formation.</title>
        <authorList>
            <person name="Takahashi S."/>
            <person name="Toyoda A."/>
            <person name="Sekiyama Y."/>
            <person name="Takagi H."/>
            <person name="Nogawa T."/>
            <person name="Uramoto M."/>
            <person name="Suzuki R."/>
            <person name="Koshino H."/>
            <person name="Kumano T."/>
            <person name="Panthee S."/>
            <person name="Dairi T."/>
            <person name="Ishikawa J."/>
            <person name="Ikeda H."/>
            <person name="Sakaki Y."/>
            <person name="Osada H."/>
        </authorList>
    </citation>
    <scope>NUCLEOTIDE SEQUENCE [LARGE SCALE GENOMIC DNA]</scope>
    <source>
        <strain evidence="1 2">SN-593</strain>
    </source>
</reference>
<dbReference type="KEGG" id="arev:RVR_8970"/>
<dbReference type="SUPFAM" id="SSF53335">
    <property type="entry name" value="S-adenosyl-L-methionine-dependent methyltransferases"/>
    <property type="match status" value="1"/>
</dbReference>
<gene>
    <name evidence="1" type="ORF">RVR_8970</name>
</gene>
<protein>
    <recommendedName>
        <fullName evidence="3">S-adenosyl methyltransferase</fullName>
    </recommendedName>
</protein>
<evidence type="ECO:0000313" key="2">
    <source>
        <dbReference type="Proteomes" id="UP000595703"/>
    </source>
</evidence>
<dbReference type="Proteomes" id="UP000595703">
    <property type="component" value="Chromosome"/>
</dbReference>
<proteinExistence type="predicted"/>
<evidence type="ECO:0008006" key="3">
    <source>
        <dbReference type="Google" id="ProtNLM"/>
    </source>
</evidence>
<dbReference type="InterPro" id="IPR029063">
    <property type="entry name" value="SAM-dependent_MTases_sf"/>
</dbReference>
<organism evidence="1 2">
    <name type="scientific">Actinacidiphila reveromycinica</name>
    <dbReference type="NCBI Taxonomy" id="659352"/>
    <lineage>
        <taxon>Bacteria</taxon>
        <taxon>Bacillati</taxon>
        <taxon>Actinomycetota</taxon>
        <taxon>Actinomycetes</taxon>
        <taxon>Kitasatosporales</taxon>
        <taxon>Streptomycetaceae</taxon>
        <taxon>Actinacidiphila</taxon>
    </lineage>
</organism>
<dbReference type="PIRSF" id="PIRSF017393">
    <property type="entry name" value="MTase_SAV2177"/>
    <property type="match status" value="1"/>
</dbReference>
<dbReference type="InterPro" id="IPR006764">
    <property type="entry name" value="SAM_dep_MeTrfase_SAV2177_type"/>
</dbReference>
<dbReference type="Gene3D" id="3.40.50.150">
    <property type="entry name" value="Vaccinia Virus protein VP39"/>
    <property type="match status" value="1"/>
</dbReference>
<dbReference type="Pfam" id="PF04672">
    <property type="entry name" value="Methyltransf_19"/>
    <property type="match status" value="1"/>
</dbReference>
<dbReference type="CDD" id="cd02440">
    <property type="entry name" value="AdoMet_MTases"/>
    <property type="match status" value="1"/>
</dbReference>
<name>A0A7U3VS39_9ACTN</name>
<reference evidence="1 2" key="1">
    <citation type="journal article" date="2010" name="J. Bacteriol.">
        <title>Biochemical characterization of a novel indole prenyltransferase from Streptomyces sp. SN-593.</title>
        <authorList>
            <person name="Takahashi S."/>
            <person name="Takagi H."/>
            <person name="Toyoda A."/>
            <person name="Uramoto M."/>
            <person name="Nogawa T."/>
            <person name="Ueki M."/>
            <person name="Sakaki Y."/>
            <person name="Osada H."/>
        </authorList>
    </citation>
    <scope>NUCLEOTIDE SEQUENCE [LARGE SCALE GENOMIC DNA]</scope>
    <source>
        <strain evidence="1 2">SN-593</strain>
    </source>
</reference>
<reference evidence="1 2" key="2">
    <citation type="journal article" date="2011" name="J. Antibiot.">
        <title>Furaquinocins I and J: novel polyketide isoprenoid hybrid compounds from Streptomyces reveromyceticus SN-593.</title>
        <authorList>
            <person name="Panthee S."/>
            <person name="Takahashi S."/>
            <person name="Takagi H."/>
            <person name="Nogawa T."/>
            <person name="Oowada E."/>
            <person name="Uramoto M."/>
            <person name="Osada H."/>
        </authorList>
    </citation>
    <scope>NUCLEOTIDE SEQUENCE [LARGE SCALE GENOMIC DNA]</scope>
    <source>
        <strain evidence="1 2">SN-593</strain>
    </source>
</reference>
<sequence>MNDPATGASTADDAENVPSSARMYDYILGGKDNYEIDRERVDAAERAYPGIKEAARINRMLLLRMARYFGELTDVDQFIDVGTGIPTEPNYHQVIRAARPEARILCTDFSKTVLRYTESLAEQDPEGRISYVHADVREPERILQAARAHLDLSRPVAMTMVALLHFISDEFDPHGIVRTLTDALAPGSYLAISQVTGDFDSEGGEGVVKVYRAGGTPAQVRSHAEVARFFDGFDLVEPGLVVAPRWHPELAVPMPWPEPAGHDRTPVYAAIGRKP</sequence>
<dbReference type="RefSeq" id="WP_237405087.1">
    <property type="nucleotide sequence ID" value="NZ_AP018365.1"/>
</dbReference>
<reference evidence="1 2" key="4">
    <citation type="journal article" date="2020" name="Sci. Rep.">
        <title>beta-carboline chemical signals induce reveromycin production through a LuxR family regulator in Streptomyces sp. SN-593.</title>
        <authorList>
            <person name="Panthee S."/>
            <person name="Kito N."/>
            <person name="Hayashi T."/>
            <person name="Shimizu T."/>
            <person name="Ishikawa J."/>
            <person name="Hamamoto H."/>
            <person name="Osada H."/>
            <person name="Takahashi S."/>
        </authorList>
    </citation>
    <scope>NUCLEOTIDE SEQUENCE [LARGE SCALE GENOMIC DNA]</scope>
    <source>
        <strain evidence="1 2">SN-593</strain>
    </source>
</reference>
<keyword evidence="2" id="KW-1185">Reference proteome</keyword>
<dbReference type="AlphaFoldDB" id="A0A7U3VS39"/>